<evidence type="ECO:0000256" key="5">
    <source>
        <dbReference type="ARBA" id="ARBA00022741"/>
    </source>
</evidence>
<keyword evidence="13" id="KW-1185">Reference proteome</keyword>
<evidence type="ECO:0000256" key="9">
    <source>
        <dbReference type="ARBA" id="ARBA00023209"/>
    </source>
</evidence>
<evidence type="ECO:0000256" key="2">
    <source>
        <dbReference type="ARBA" id="ARBA00005983"/>
    </source>
</evidence>
<feature type="domain" description="DAGKc" evidence="11">
    <location>
        <begin position="59"/>
        <end position="129"/>
    </location>
</feature>
<proteinExistence type="inferred from homology"/>
<dbReference type="InterPro" id="IPR016064">
    <property type="entry name" value="NAD/diacylglycerol_kinase_sf"/>
</dbReference>
<evidence type="ECO:0000256" key="4">
    <source>
        <dbReference type="ARBA" id="ARBA00022679"/>
    </source>
</evidence>
<dbReference type="Gene3D" id="3.40.50.10330">
    <property type="entry name" value="Probable inorganic polyphosphate/atp-NAD kinase, domain 1"/>
    <property type="match status" value="1"/>
</dbReference>
<comment type="cofactor">
    <cofactor evidence="1">
        <name>Mg(2+)</name>
        <dbReference type="ChEBI" id="CHEBI:18420"/>
    </cofactor>
</comment>
<evidence type="ECO:0000259" key="11">
    <source>
        <dbReference type="PROSITE" id="PS50146"/>
    </source>
</evidence>
<dbReference type="PANTHER" id="PTHR12358">
    <property type="entry name" value="SPHINGOSINE KINASE"/>
    <property type="match status" value="1"/>
</dbReference>
<dbReference type="GO" id="GO:0008654">
    <property type="term" value="P:phospholipid biosynthetic process"/>
    <property type="evidence" value="ECO:0007669"/>
    <property type="project" value="UniProtKB-KW"/>
</dbReference>
<dbReference type="PANTHER" id="PTHR12358:SF54">
    <property type="entry name" value="SPHINGOSINE KINASE RELATED PROTEIN"/>
    <property type="match status" value="1"/>
</dbReference>
<dbReference type="NCBIfam" id="TIGR00147">
    <property type="entry name" value="YegS/Rv2252/BmrU family lipid kinase"/>
    <property type="match status" value="1"/>
</dbReference>
<evidence type="ECO:0000256" key="1">
    <source>
        <dbReference type="ARBA" id="ARBA00001946"/>
    </source>
</evidence>
<keyword evidence="8" id="KW-0443">Lipid metabolism</keyword>
<dbReference type="Pfam" id="PF00781">
    <property type="entry name" value="DAGK_cat"/>
    <property type="match status" value="1"/>
</dbReference>
<keyword evidence="9" id="KW-0594">Phospholipid biosynthesis</keyword>
<evidence type="ECO:0000256" key="3">
    <source>
        <dbReference type="ARBA" id="ARBA00022516"/>
    </source>
</evidence>
<name>A0A323TKF5_9BACI</name>
<evidence type="ECO:0000313" key="13">
    <source>
        <dbReference type="Proteomes" id="UP000248214"/>
    </source>
</evidence>
<dbReference type="AlphaFoldDB" id="A0A323TKF5"/>
<dbReference type="OrthoDB" id="9786026at2"/>
<gene>
    <name evidence="12" type="ORF">CR194_03310</name>
</gene>
<comment type="similarity">
    <text evidence="2">Belongs to the diacylglycerol/lipid kinase family.</text>
</comment>
<keyword evidence="4" id="KW-0808">Transferase</keyword>
<dbReference type="SMART" id="SM00046">
    <property type="entry name" value="DAGKc"/>
    <property type="match status" value="1"/>
</dbReference>
<dbReference type="EMBL" id="PDOD01000001">
    <property type="protein sequence ID" value="PYZ94576.1"/>
    <property type="molecule type" value="Genomic_DNA"/>
</dbReference>
<dbReference type="Pfam" id="PF19279">
    <property type="entry name" value="YegS_C"/>
    <property type="match status" value="1"/>
</dbReference>
<dbReference type="InterPro" id="IPR005218">
    <property type="entry name" value="Diacylglycerol/lipid_kinase"/>
</dbReference>
<keyword evidence="6" id="KW-0418">Kinase</keyword>
<keyword evidence="5" id="KW-0547">Nucleotide-binding</keyword>
<dbReference type="GO" id="GO:0005524">
    <property type="term" value="F:ATP binding"/>
    <property type="evidence" value="ECO:0007669"/>
    <property type="project" value="UniProtKB-KW"/>
</dbReference>
<dbReference type="InterPro" id="IPR001206">
    <property type="entry name" value="Diacylglycerol_kinase_cat_dom"/>
</dbReference>
<evidence type="ECO:0000256" key="10">
    <source>
        <dbReference type="ARBA" id="ARBA00023264"/>
    </source>
</evidence>
<organism evidence="12 13">
    <name type="scientific">Salipaludibacillus keqinensis</name>
    <dbReference type="NCBI Taxonomy" id="2045207"/>
    <lineage>
        <taxon>Bacteria</taxon>
        <taxon>Bacillati</taxon>
        <taxon>Bacillota</taxon>
        <taxon>Bacilli</taxon>
        <taxon>Bacillales</taxon>
        <taxon>Bacillaceae</taxon>
    </lineage>
</organism>
<dbReference type="PROSITE" id="PS50146">
    <property type="entry name" value="DAGK"/>
    <property type="match status" value="1"/>
</dbReference>
<dbReference type="InterPro" id="IPR017438">
    <property type="entry name" value="ATP-NAD_kinase_N"/>
</dbReference>
<dbReference type="RefSeq" id="WP_110608209.1">
    <property type="nucleotide sequence ID" value="NZ_PDOD01000001.1"/>
</dbReference>
<dbReference type="GO" id="GO:0016301">
    <property type="term" value="F:kinase activity"/>
    <property type="evidence" value="ECO:0007669"/>
    <property type="project" value="UniProtKB-KW"/>
</dbReference>
<reference evidence="12 13" key="1">
    <citation type="submission" date="2017-10" db="EMBL/GenBank/DDBJ databases">
        <title>Bacillus sp. nov., a halophilic bacterium isolated from a Keqin Lake.</title>
        <authorList>
            <person name="Wang H."/>
        </authorList>
    </citation>
    <scope>NUCLEOTIDE SEQUENCE [LARGE SCALE GENOMIC DNA]</scope>
    <source>
        <strain evidence="12 13">KQ-12</strain>
    </source>
</reference>
<comment type="caution">
    <text evidence="12">The sequence shown here is derived from an EMBL/GenBank/DDBJ whole genome shotgun (WGS) entry which is preliminary data.</text>
</comment>
<evidence type="ECO:0000256" key="7">
    <source>
        <dbReference type="ARBA" id="ARBA00022840"/>
    </source>
</evidence>
<keyword evidence="7" id="KW-0067">ATP-binding</keyword>
<protein>
    <recommendedName>
        <fullName evidence="11">DAGKc domain-containing protein</fullName>
    </recommendedName>
</protein>
<dbReference type="InterPro" id="IPR045540">
    <property type="entry name" value="YegS/DAGK_C"/>
</dbReference>
<sequence length="297" mass="33529">MYIIIVNSNSGRARYRQLAKYLTSYDRVSFVPYFTDEYQEKELWNQVSTHIKSTKRTIEGVIIVGGDGTLHQAINHLHRFQLPFGLIPAGSGNDLAKALKIPTNEKKAFARIKQGLPNTYDLIMINNQYIHSVAGMGVDAETAVKSNHSPLKPLLNRAFLGKLTYLLTFFTVIRTFQPFEAEFTFDNDEKVTLDRVWLLAAGNTPYYGGGIPICPKANPQDGLLEVIVVNRLSLFALLLVLPTVYFKLHCKLPYVHRFETNSFSVKTNSPVLIQGDGEKIGYTPQEISIQRKSIEIF</sequence>
<keyword evidence="3" id="KW-0444">Lipid biosynthesis</keyword>
<dbReference type="InterPro" id="IPR050187">
    <property type="entry name" value="Lipid_Phosphate_FormReg"/>
</dbReference>
<dbReference type="Proteomes" id="UP000248214">
    <property type="component" value="Unassembled WGS sequence"/>
</dbReference>
<evidence type="ECO:0000256" key="6">
    <source>
        <dbReference type="ARBA" id="ARBA00022777"/>
    </source>
</evidence>
<dbReference type="Gene3D" id="2.60.200.40">
    <property type="match status" value="1"/>
</dbReference>
<accession>A0A323TKF5</accession>
<evidence type="ECO:0000313" key="12">
    <source>
        <dbReference type="EMBL" id="PYZ94576.1"/>
    </source>
</evidence>
<evidence type="ECO:0000256" key="8">
    <source>
        <dbReference type="ARBA" id="ARBA00023098"/>
    </source>
</evidence>
<keyword evidence="10" id="KW-1208">Phospholipid metabolism</keyword>
<dbReference type="SUPFAM" id="SSF111331">
    <property type="entry name" value="NAD kinase/diacylglycerol kinase-like"/>
    <property type="match status" value="1"/>
</dbReference>